<dbReference type="STRING" id="314260.PB2503_07554"/>
<keyword evidence="1" id="KW-0732">Signal</keyword>
<accession>E0TFW9</accession>
<keyword evidence="3" id="KW-1185">Reference proteome</keyword>
<proteinExistence type="predicted"/>
<dbReference type="Proteomes" id="UP000001302">
    <property type="component" value="Chromosome"/>
</dbReference>
<evidence type="ECO:0000313" key="3">
    <source>
        <dbReference type="Proteomes" id="UP000001302"/>
    </source>
</evidence>
<dbReference type="InterPro" id="IPR025514">
    <property type="entry name" value="DUF4402"/>
</dbReference>
<reference evidence="3" key="1">
    <citation type="submission" date="2010-08" db="EMBL/GenBank/DDBJ databases">
        <title>Genome sequence of Parvularcula bermudensis HTCC2503.</title>
        <authorList>
            <person name="Kang D.-M."/>
            <person name="Oh H.-M."/>
            <person name="Cho J.-C."/>
        </authorList>
    </citation>
    <scope>NUCLEOTIDE SEQUENCE [LARGE SCALE GENOMIC DNA]</scope>
    <source>
        <strain evidence="3">ATCC BAA-594 / HTCC2503 / KCTC 12087</strain>
    </source>
</reference>
<protein>
    <recommendedName>
        <fullName evidence="4">DUF4402 domain-containing protein</fullName>
    </recommendedName>
</protein>
<gene>
    <name evidence="2" type="ordered locus">PB2503_07554</name>
</gene>
<dbReference type="EMBL" id="CP002156">
    <property type="protein sequence ID" value="ADM09568.1"/>
    <property type="molecule type" value="Genomic_DNA"/>
</dbReference>
<organism evidence="2 3">
    <name type="scientific">Parvularcula bermudensis (strain ATCC BAA-594 / HTCC2503 / KCTC 12087)</name>
    <dbReference type="NCBI Taxonomy" id="314260"/>
    <lineage>
        <taxon>Bacteria</taxon>
        <taxon>Pseudomonadati</taxon>
        <taxon>Pseudomonadota</taxon>
        <taxon>Alphaproteobacteria</taxon>
        <taxon>Parvularculales</taxon>
        <taxon>Parvularculaceae</taxon>
        <taxon>Parvularcula</taxon>
    </lineage>
</organism>
<dbReference type="AlphaFoldDB" id="E0TFW9"/>
<evidence type="ECO:0008006" key="4">
    <source>
        <dbReference type="Google" id="ProtNLM"/>
    </source>
</evidence>
<name>E0TFW9_PARBH</name>
<dbReference type="KEGG" id="pbr:PB2503_07554"/>
<reference evidence="2 3" key="2">
    <citation type="journal article" date="2011" name="J. Bacteriol.">
        <title>Complete genome sequence of strain HTCC2503T of Parvularcula bermudensis, the type species of the order "Parvularculales" in the class Alphaproteobacteria.</title>
        <authorList>
            <person name="Oh H.M."/>
            <person name="Kang I."/>
            <person name="Vergin K.L."/>
            <person name="Kang D."/>
            <person name="Rhee K.H."/>
            <person name="Giovannoni S.J."/>
            <person name="Cho J.C."/>
        </authorList>
    </citation>
    <scope>NUCLEOTIDE SEQUENCE [LARGE SCALE GENOMIC DNA]</scope>
    <source>
        <strain evidence="3">ATCC BAA-594 / HTCC2503 / KCTC 12087</strain>
    </source>
</reference>
<dbReference type="RefSeq" id="WP_013300542.1">
    <property type="nucleotide sequence ID" value="NC_014414.1"/>
</dbReference>
<sequence>MLRKTQAFGLLILATLMMGGTGSSLAQGGRSSEDIYFTSSAQLNFGRLASLGTGGRVGITADGVRWSQGSIQLLSGPFGPAQLTLSGRPNRLFLFFVQQNGTLSHQGSDLRMERIQCSIPAFGRLDRNGRADVSCGAELAIDMSAPAGLYNGTVQALVIYL</sequence>
<dbReference type="Pfam" id="PF14352">
    <property type="entry name" value="DUF4402"/>
    <property type="match status" value="1"/>
</dbReference>
<dbReference type="HOGENOM" id="CLU_1642103_0_0_5"/>
<evidence type="ECO:0000313" key="2">
    <source>
        <dbReference type="EMBL" id="ADM09568.1"/>
    </source>
</evidence>
<feature type="chain" id="PRO_5003140719" description="DUF4402 domain-containing protein" evidence="1">
    <location>
        <begin position="27"/>
        <end position="161"/>
    </location>
</feature>
<evidence type="ECO:0000256" key="1">
    <source>
        <dbReference type="SAM" id="SignalP"/>
    </source>
</evidence>
<feature type="signal peptide" evidence="1">
    <location>
        <begin position="1"/>
        <end position="26"/>
    </location>
</feature>